<keyword evidence="3" id="KW-0132">Cell division</keyword>
<dbReference type="NCBIfam" id="NF040815">
    <property type="entry name" value="recomb_XerA_Arch"/>
    <property type="match status" value="1"/>
</dbReference>
<evidence type="ECO:0000256" key="7">
    <source>
        <dbReference type="ARBA" id="ARBA00023125"/>
    </source>
</evidence>
<keyword evidence="8" id="KW-0233">DNA recombination</keyword>
<reference evidence="13 14" key="1">
    <citation type="submission" date="2010-03" db="EMBL/GenBank/DDBJ databases">
        <title>The genome sequence of Bacteriodes xylanisolvens XB1A.</title>
        <authorList>
            <consortium name="metaHIT consortium -- http://www.metahit.eu/"/>
            <person name="Pajon A."/>
            <person name="Turner K."/>
            <person name="Parkhill J."/>
            <person name="Bernalier A."/>
        </authorList>
    </citation>
    <scope>NUCLEOTIDE SEQUENCE [LARGE SCALE GENOMIC DNA]</scope>
    <source>
        <strain evidence="13 14">XB1A</strain>
    </source>
</reference>
<evidence type="ECO:0000256" key="8">
    <source>
        <dbReference type="ARBA" id="ARBA00023172"/>
    </source>
</evidence>
<gene>
    <name evidence="13" type="ORF">BXY_36580</name>
</gene>
<dbReference type="PANTHER" id="PTHR30349:SF77">
    <property type="entry name" value="TYROSINE RECOMBINASE XERC"/>
    <property type="match status" value="1"/>
</dbReference>
<dbReference type="PROSITE" id="PS51900">
    <property type="entry name" value="CB"/>
    <property type="match status" value="1"/>
</dbReference>
<keyword evidence="6" id="KW-0229">DNA integration</keyword>
<dbReference type="GO" id="GO:0051301">
    <property type="term" value="P:cell division"/>
    <property type="evidence" value="ECO:0007669"/>
    <property type="project" value="UniProtKB-KW"/>
</dbReference>
<dbReference type="Pfam" id="PF13495">
    <property type="entry name" value="Phage_int_SAM_4"/>
    <property type="match status" value="1"/>
</dbReference>
<organism evidence="13 14">
    <name type="scientific">Bacteroides xylanisolvens XB1A</name>
    <dbReference type="NCBI Taxonomy" id="657309"/>
    <lineage>
        <taxon>Bacteria</taxon>
        <taxon>Pseudomonadati</taxon>
        <taxon>Bacteroidota</taxon>
        <taxon>Bacteroidia</taxon>
        <taxon>Bacteroidales</taxon>
        <taxon>Bacteroidaceae</taxon>
        <taxon>Bacteroides</taxon>
    </lineage>
</organism>
<keyword evidence="5" id="KW-0159">Chromosome partition</keyword>
<evidence type="ECO:0000256" key="5">
    <source>
        <dbReference type="ARBA" id="ARBA00022829"/>
    </source>
</evidence>
<dbReference type="Proteomes" id="UP000008795">
    <property type="component" value="Chromosome"/>
</dbReference>
<accession>D6D2H5</accession>
<dbReference type="GO" id="GO:0006310">
    <property type="term" value="P:DNA recombination"/>
    <property type="evidence" value="ECO:0007669"/>
    <property type="project" value="UniProtKB-KW"/>
</dbReference>
<evidence type="ECO:0000256" key="2">
    <source>
        <dbReference type="ARBA" id="ARBA00022490"/>
    </source>
</evidence>
<dbReference type="GO" id="GO:0015074">
    <property type="term" value="P:DNA integration"/>
    <property type="evidence" value="ECO:0007669"/>
    <property type="project" value="UniProtKB-KW"/>
</dbReference>
<dbReference type="GO" id="GO:0005737">
    <property type="term" value="C:cytoplasm"/>
    <property type="evidence" value="ECO:0007669"/>
    <property type="project" value="UniProtKB-SubCell"/>
</dbReference>
<sequence>MIGTIGNKYFVTEKNVNFAIKNMALLKTSKSMYIMYFLWLYLSSWDYKHYEFNAISGSIQKFLSLDAMRNIPVPFNYDIAVAFNKQVSNICRCITNLKEENIQLIKQRNELLPLLMNGQAVLNSDLAVSYIIYKDVNIRIMKENIIQAIVAKMQRDLDCRQMAQLKAVLTSELHNVEIIEKEECVYQQTQENEQFLNSFISAKKIEGCSDKTLAYYRNTIERLLVTLSMAICHITTSDIRTYLSDYQEEHQSSKVTIDNMRRIFSSFFAWLEDEDYIAKSPVRRIHKVKTDSLVKEVLSDEQLEQLRDSCTNKRDLAIIDFLSSTGIRVGELVKLNREDIDFHERQCVVFGKGNKERVVYFNARTKLHLQQYLNGRTDDNPALFVSLHSPHTRLTISGVEVRIRKLGHTLSMPKVHPHKFRRTLATMAIDKGMPIEQVQRLLGHVRIDTTLHYAIVNQNNVKLAHKKYLG</sequence>
<feature type="domain" description="Core-binding (CB)" evidence="12">
    <location>
        <begin position="190"/>
        <end position="272"/>
    </location>
</feature>
<dbReference type="InterPro" id="IPR004107">
    <property type="entry name" value="Integrase_SAM-like_N"/>
</dbReference>
<evidence type="ECO:0000256" key="3">
    <source>
        <dbReference type="ARBA" id="ARBA00022618"/>
    </source>
</evidence>
<dbReference type="InterPro" id="IPR044068">
    <property type="entry name" value="CB"/>
</dbReference>
<evidence type="ECO:0000256" key="9">
    <source>
        <dbReference type="ARBA" id="ARBA00023306"/>
    </source>
</evidence>
<keyword evidence="4" id="KW-0680">Restriction system</keyword>
<keyword evidence="7 10" id="KW-0238">DNA-binding</keyword>
<dbReference type="InterPro" id="IPR050090">
    <property type="entry name" value="Tyrosine_recombinase_XerCD"/>
</dbReference>
<evidence type="ECO:0000259" key="12">
    <source>
        <dbReference type="PROSITE" id="PS51900"/>
    </source>
</evidence>
<dbReference type="InterPro" id="IPR002104">
    <property type="entry name" value="Integrase_catalytic"/>
</dbReference>
<dbReference type="InterPro" id="IPR010998">
    <property type="entry name" value="Integrase_recombinase_N"/>
</dbReference>
<evidence type="ECO:0000256" key="6">
    <source>
        <dbReference type="ARBA" id="ARBA00022908"/>
    </source>
</evidence>
<dbReference type="InterPro" id="IPR044946">
    <property type="entry name" value="Restrct_endonuc_typeI_TRD_sf"/>
</dbReference>
<name>D6D2H5_9BACE</name>
<dbReference type="PROSITE" id="PS51898">
    <property type="entry name" value="TYR_RECOMBINASE"/>
    <property type="match status" value="1"/>
</dbReference>
<dbReference type="KEGG" id="bxy:BXY_36580"/>
<evidence type="ECO:0000256" key="1">
    <source>
        <dbReference type="ARBA" id="ARBA00004496"/>
    </source>
</evidence>
<dbReference type="InterPro" id="IPR011010">
    <property type="entry name" value="DNA_brk_join_enz"/>
</dbReference>
<evidence type="ECO:0000313" key="14">
    <source>
        <dbReference type="Proteomes" id="UP000008795"/>
    </source>
</evidence>
<dbReference type="GO" id="GO:0007059">
    <property type="term" value="P:chromosome segregation"/>
    <property type="evidence" value="ECO:0007669"/>
    <property type="project" value="UniProtKB-KW"/>
</dbReference>
<dbReference type="PANTHER" id="PTHR30349">
    <property type="entry name" value="PHAGE INTEGRASE-RELATED"/>
    <property type="match status" value="1"/>
</dbReference>
<proteinExistence type="predicted"/>
<dbReference type="InterPro" id="IPR013762">
    <property type="entry name" value="Integrase-like_cat_sf"/>
</dbReference>
<evidence type="ECO:0000256" key="4">
    <source>
        <dbReference type="ARBA" id="ARBA00022747"/>
    </source>
</evidence>
<dbReference type="Gene3D" id="1.10.150.130">
    <property type="match status" value="1"/>
</dbReference>
<dbReference type="Gene3D" id="3.90.220.20">
    <property type="entry name" value="DNA methylase specificity domains"/>
    <property type="match status" value="1"/>
</dbReference>
<keyword evidence="9" id="KW-0131">Cell cycle</keyword>
<dbReference type="EMBL" id="FP929033">
    <property type="protein sequence ID" value="CBK68627.1"/>
    <property type="molecule type" value="Genomic_DNA"/>
</dbReference>
<evidence type="ECO:0000256" key="10">
    <source>
        <dbReference type="PROSITE-ProRule" id="PRU01248"/>
    </source>
</evidence>
<evidence type="ECO:0000313" key="13">
    <source>
        <dbReference type="EMBL" id="CBK68627.1"/>
    </source>
</evidence>
<dbReference type="PATRIC" id="fig|657309.4.peg.2594"/>
<dbReference type="eggNOG" id="COG4974">
    <property type="taxonomic scope" value="Bacteria"/>
</dbReference>
<keyword evidence="2" id="KW-0963">Cytoplasm</keyword>
<comment type="subcellular location">
    <subcellularLocation>
        <location evidence="1">Cytoplasm</location>
    </subcellularLocation>
</comment>
<dbReference type="GO" id="GO:0003677">
    <property type="term" value="F:DNA binding"/>
    <property type="evidence" value="ECO:0007669"/>
    <property type="project" value="UniProtKB-UniRule"/>
</dbReference>
<feature type="domain" description="Tyr recombinase" evidence="11">
    <location>
        <begin position="293"/>
        <end position="466"/>
    </location>
</feature>
<dbReference type="HOGENOM" id="CLU_027562_48_0_10"/>
<dbReference type="Gene3D" id="1.10.443.10">
    <property type="entry name" value="Intergrase catalytic core"/>
    <property type="match status" value="1"/>
</dbReference>
<dbReference type="AlphaFoldDB" id="D6D2H5"/>
<protein>
    <submittedName>
        <fullName evidence="13">Site-specific recombinase XerD</fullName>
    </submittedName>
</protein>
<dbReference type="SUPFAM" id="SSF56349">
    <property type="entry name" value="DNA breaking-rejoining enzymes"/>
    <property type="match status" value="1"/>
</dbReference>
<evidence type="ECO:0000259" key="11">
    <source>
        <dbReference type="PROSITE" id="PS51898"/>
    </source>
</evidence>
<reference evidence="13 14" key="2">
    <citation type="submission" date="2010-03" db="EMBL/GenBank/DDBJ databases">
        <authorList>
            <person name="Pajon A."/>
        </authorList>
    </citation>
    <scope>NUCLEOTIDE SEQUENCE [LARGE SCALE GENOMIC DNA]</scope>
    <source>
        <strain evidence="13 14">XB1A</strain>
    </source>
</reference>
<dbReference type="Pfam" id="PF00589">
    <property type="entry name" value="Phage_integrase"/>
    <property type="match status" value="1"/>
</dbReference>
<dbReference type="GO" id="GO:0009307">
    <property type="term" value="P:DNA restriction-modification system"/>
    <property type="evidence" value="ECO:0007669"/>
    <property type="project" value="UniProtKB-KW"/>
</dbReference>
<dbReference type="SUPFAM" id="SSF116734">
    <property type="entry name" value="DNA methylase specificity domain"/>
    <property type="match status" value="1"/>
</dbReference>